<dbReference type="AlphaFoldDB" id="A0A6V7XSD8"/>
<evidence type="ECO:0000313" key="2">
    <source>
        <dbReference type="EMBL" id="CAD2201637.1"/>
    </source>
</evidence>
<proteinExistence type="predicted"/>
<accession>A0A6V7XSD8</accession>
<gene>
    <name evidence="2" type="ORF">MENT_LOCUS55204</name>
</gene>
<organism evidence="2 3">
    <name type="scientific">Meloidogyne enterolobii</name>
    <name type="common">Root-knot nematode worm</name>
    <name type="synonym">Meloidogyne mayaguensis</name>
    <dbReference type="NCBI Taxonomy" id="390850"/>
    <lineage>
        <taxon>Eukaryota</taxon>
        <taxon>Metazoa</taxon>
        <taxon>Ecdysozoa</taxon>
        <taxon>Nematoda</taxon>
        <taxon>Chromadorea</taxon>
        <taxon>Rhabditida</taxon>
        <taxon>Tylenchina</taxon>
        <taxon>Tylenchomorpha</taxon>
        <taxon>Tylenchoidea</taxon>
        <taxon>Meloidogynidae</taxon>
        <taxon>Meloidogyninae</taxon>
        <taxon>Meloidogyne</taxon>
    </lineage>
</organism>
<comment type="caution">
    <text evidence="2">The sequence shown here is derived from an EMBL/GenBank/DDBJ whole genome shotgun (WGS) entry which is preliminary data.</text>
</comment>
<evidence type="ECO:0000256" key="1">
    <source>
        <dbReference type="SAM" id="MobiDB-lite"/>
    </source>
</evidence>
<dbReference type="Proteomes" id="UP000580250">
    <property type="component" value="Unassembled WGS sequence"/>
</dbReference>
<sequence length="286" mass="31984">MNQNDSNIQKLPACCKVMQADVLPEEEERVINRMTQSVLPNHQKTQIQQPRIISQSSTTSLLPKRAPPLLSTQNNQQQFTNRPPPPPYPGNSSVHSINAGQSNKVFDDFRVNGIGQTNNSNKNNNHKVTCSPNIHCNDDNNNNNLIPCDTSTPKSVVDSPNSSIKNFHYQPHTQIVNNNIPSPIEFSRANNVNGLKKVDTSPSTPQPSRNVLCLDTKKSLNLNIERPERVPSIYENVSKNGENSEINEKEIKEELSSNNKTIEKPSSDVGERRGDKRAIWYELGCV</sequence>
<evidence type="ECO:0000313" key="3">
    <source>
        <dbReference type="Proteomes" id="UP000580250"/>
    </source>
</evidence>
<feature type="region of interest" description="Disordered" evidence="1">
    <location>
        <begin position="60"/>
        <end position="98"/>
    </location>
</feature>
<protein>
    <submittedName>
        <fullName evidence="2">Uncharacterized protein</fullName>
    </submittedName>
</protein>
<dbReference type="EMBL" id="CAJEWN010002045">
    <property type="protein sequence ID" value="CAD2201637.1"/>
    <property type="molecule type" value="Genomic_DNA"/>
</dbReference>
<name>A0A6V7XSD8_MELEN</name>
<reference evidence="2 3" key="1">
    <citation type="submission" date="2020-08" db="EMBL/GenBank/DDBJ databases">
        <authorList>
            <person name="Koutsovoulos G."/>
            <person name="Danchin GJ E."/>
        </authorList>
    </citation>
    <scope>NUCLEOTIDE SEQUENCE [LARGE SCALE GENOMIC DNA]</scope>
</reference>